<organism evidence="7 8">
    <name type="scientific">Ensete ventricosum</name>
    <name type="common">Abyssinian banana</name>
    <name type="synonym">Musa ensete</name>
    <dbReference type="NCBI Taxonomy" id="4639"/>
    <lineage>
        <taxon>Eukaryota</taxon>
        <taxon>Viridiplantae</taxon>
        <taxon>Streptophyta</taxon>
        <taxon>Embryophyta</taxon>
        <taxon>Tracheophyta</taxon>
        <taxon>Spermatophyta</taxon>
        <taxon>Magnoliopsida</taxon>
        <taxon>Liliopsida</taxon>
        <taxon>Zingiberales</taxon>
        <taxon>Musaceae</taxon>
        <taxon>Ensete</taxon>
    </lineage>
</organism>
<evidence type="ECO:0000313" key="7">
    <source>
        <dbReference type="EMBL" id="KAJ8465637.1"/>
    </source>
</evidence>
<dbReference type="Gene3D" id="1.10.287.1970">
    <property type="match status" value="1"/>
</dbReference>
<dbReference type="InterPro" id="IPR015424">
    <property type="entry name" value="PyrdxlP-dep_Trfase"/>
</dbReference>
<dbReference type="Proteomes" id="UP001222027">
    <property type="component" value="Unassembled WGS sequence"/>
</dbReference>
<dbReference type="Gene3D" id="3.90.1150.10">
    <property type="entry name" value="Aspartate Aminotransferase, domain 1"/>
    <property type="match status" value="1"/>
</dbReference>
<dbReference type="InterPro" id="IPR015421">
    <property type="entry name" value="PyrdxlP-dep_Trfase_major"/>
</dbReference>
<keyword evidence="8" id="KW-1185">Reference proteome</keyword>
<name>A0AAV8PXS2_ENSVE</name>
<dbReference type="SUPFAM" id="SSF53383">
    <property type="entry name" value="PLP-dependent transferases"/>
    <property type="match status" value="1"/>
</dbReference>
<dbReference type="InterPro" id="IPR045088">
    <property type="entry name" value="ALAT1/2-like"/>
</dbReference>
<dbReference type="AlphaFoldDB" id="A0AAV8PXS2"/>
<comment type="cofactor">
    <cofactor evidence="1">
        <name>pyridoxal 5'-phosphate</name>
        <dbReference type="ChEBI" id="CHEBI:597326"/>
    </cofactor>
</comment>
<dbReference type="InterPro" id="IPR015422">
    <property type="entry name" value="PyrdxlP-dep_Trfase_small"/>
</dbReference>
<dbReference type="PANTHER" id="PTHR11751">
    <property type="entry name" value="ALANINE AMINOTRANSFERASE"/>
    <property type="match status" value="1"/>
</dbReference>
<proteinExistence type="predicted"/>
<evidence type="ECO:0000313" key="8">
    <source>
        <dbReference type="Proteomes" id="UP001222027"/>
    </source>
</evidence>
<feature type="compositionally biased region" description="Polar residues" evidence="6">
    <location>
        <begin position="256"/>
        <end position="265"/>
    </location>
</feature>
<dbReference type="PANTHER" id="PTHR11751:SF29">
    <property type="entry name" value="ALANINE TRANSAMINASE"/>
    <property type="match status" value="1"/>
</dbReference>
<evidence type="ECO:0000256" key="1">
    <source>
        <dbReference type="ARBA" id="ARBA00001933"/>
    </source>
</evidence>
<sequence>MDRAAASPPVSVDTINPKVLKCQYAVRGAIVSHAQRLQQQLQASQGSLPFDEILYCNIGNPQSLGQQPITFFREVLALCDYPALLGKSKIDAVFRYLWTVLAEENQKKIVEFCKTEGLVLLADEVYQENVHVDNKKFNSFKKIARSMGYGEEYLSLVSFQSISKGLADRNMFEGYSELQQACFLLYHERPQLTGLAFPLLTMTIIFNEKSGEDHRSNAVSGLEASTRTQRTQYEKKHSSLACGHVAGPRKKLPKGSNDSFISLHR</sequence>
<comment type="subunit">
    <text evidence="2">Homodimer.</text>
</comment>
<dbReference type="Gene3D" id="3.40.640.10">
    <property type="entry name" value="Type I PLP-dependent aspartate aminotransferase-like (Major domain)"/>
    <property type="match status" value="1"/>
</dbReference>
<evidence type="ECO:0000256" key="3">
    <source>
        <dbReference type="ARBA" id="ARBA00022576"/>
    </source>
</evidence>
<evidence type="ECO:0008006" key="9">
    <source>
        <dbReference type="Google" id="ProtNLM"/>
    </source>
</evidence>
<dbReference type="FunFam" id="3.90.1150.10:FF:000140">
    <property type="entry name" value="alanine aminotransferase 1"/>
    <property type="match status" value="1"/>
</dbReference>
<dbReference type="GO" id="GO:0004021">
    <property type="term" value="F:L-alanine:2-oxoglutarate aminotransferase activity"/>
    <property type="evidence" value="ECO:0007669"/>
    <property type="project" value="TreeGrafter"/>
</dbReference>
<keyword evidence="5" id="KW-0663">Pyridoxal phosphate</keyword>
<protein>
    <recommendedName>
        <fullName evidence="9">Aminotransferase class I/classII domain-containing protein</fullName>
    </recommendedName>
</protein>
<feature type="region of interest" description="Disordered" evidence="6">
    <location>
        <begin position="244"/>
        <end position="265"/>
    </location>
</feature>
<evidence type="ECO:0000256" key="4">
    <source>
        <dbReference type="ARBA" id="ARBA00022679"/>
    </source>
</evidence>
<evidence type="ECO:0000256" key="6">
    <source>
        <dbReference type="SAM" id="MobiDB-lite"/>
    </source>
</evidence>
<keyword evidence="4" id="KW-0808">Transferase</keyword>
<accession>A0AAV8PXS2</accession>
<dbReference type="EMBL" id="JAQQAF010000008">
    <property type="protein sequence ID" value="KAJ8465637.1"/>
    <property type="molecule type" value="Genomic_DNA"/>
</dbReference>
<evidence type="ECO:0000256" key="5">
    <source>
        <dbReference type="ARBA" id="ARBA00022898"/>
    </source>
</evidence>
<gene>
    <name evidence="7" type="ORF">OPV22_028189</name>
</gene>
<evidence type="ECO:0000256" key="2">
    <source>
        <dbReference type="ARBA" id="ARBA00011738"/>
    </source>
</evidence>
<reference evidence="7 8" key="1">
    <citation type="submission" date="2022-12" db="EMBL/GenBank/DDBJ databases">
        <title>Chromosome-scale assembly of the Ensete ventricosum genome.</title>
        <authorList>
            <person name="Dussert Y."/>
            <person name="Stocks J."/>
            <person name="Wendawek A."/>
            <person name="Woldeyes F."/>
            <person name="Nichols R.A."/>
            <person name="Borrell J.S."/>
        </authorList>
    </citation>
    <scope>NUCLEOTIDE SEQUENCE [LARGE SCALE GENOMIC DNA]</scope>
    <source>
        <strain evidence="8">cv. Maze</strain>
        <tissue evidence="7">Seeds</tissue>
    </source>
</reference>
<keyword evidence="3" id="KW-0032">Aminotransferase</keyword>
<comment type="caution">
    <text evidence="7">The sequence shown here is derived from an EMBL/GenBank/DDBJ whole genome shotgun (WGS) entry which is preliminary data.</text>
</comment>